<evidence type="ECO:0000313" key="1">
    <source>
        <dbReference type="EMBL" id="PPE05395.1"/>
    </source>
</evidence>
<dbReference type="Proteomes" id="UP000237865">
    <property type="component" value="Unassembled WGS sequence"/>
</dbReference>
<dbReference type="RefSeq" id="WP_028127003.1">
    <property type="nucleotide sequence ID" value="NZ_PHNE01000002.1"/>
</dbReference>
<reference evidence="1 2" key="1">
    <citation type="submission" date="2017-11" db="EMBL/GenBank/DDBJ databases">
        <title>Genome sequence of Entomoplasma lucivorax PIPN-2 (ATCC 49196).</title>
        <authorList>
            <person name="Lo W.-S."/>
            <person name="Gasparich G.E."/>
            <person name="Kuo C.-H."/>
        </authorList>
    </citation>
    <scope>NUCLEOTIDE SEQUENCE [LARGE SCALE GENOMIC DNA]</scope>
    <source>
        <strain evidence="1 2">PIPN-2</strain>
    </source>
</reference>
<dbReference type="AlphaFoldDB" id="A0A2S5RE38"/>
<sequence length="172" mass="20431">MKPTKLKYKKQEKRTRFWVDFYNIEDIEILNLFKATIKESSTPKQPAQAYFRLIFLQAITNYLKDGKLLDNFENALESTLDSRNREIKLNVALNSKKAILDSERRLAKIEANLILLTNLLAKQFNFQDKIEMPKDLDLEPFTFLHQLDREMKSHQRNQLANYKKKDFDKDGE</sequence>
<accession>A0A2S5RE38</accession>
<protein>
    <submittedName>
        <fullName evidence="1">Uncharacterized protein</fullName>
    </submittedName>
</protein>
<gene>
    <name evidence="1" type="ORF">ELUCI_v1c04870</name>
</gene>
<evidence type="ECO:0000313" key="2">
    <source>
        <dbReference type="Proteomes" id="UP000237865"/>
    </source>
</evidence>
<organism evidence="1 2">
    <name type="scientific">Williamsoniiplasma lucivorax</name>
    <dbReference type="NCBI Taxonomy" id="209274"/>
    <lineage>
        <taxon>Bacteria</taxon>
        <taxon>Bacillati</taxon>
        <taxon>Mycoplasmatota</taxon>
        <taxon>Mollicutes</taxon>
        <taxon>Entomoplasmatales</taxon>
        <taxon>Williamsoniiplasma</taxon>
    </lineage>
</organism>
<proteinExistence type="predicted"/>
<comment type="caution">
    <text evidence="1">The sequence shown here is derived from an EMBL/GenBank/DDBJ whole genome shotgun (WGS) entry which is preliminary data.</text>
</comment>
<dbReference type="EMBL" id="PHNE01000002">
    <property type="protein sequence ID" value="PPE05395.1"/>
    <property type="molecule type" value="Genomic_DNA"/>
</dbReference>
<keyword evidence="2" id="KW-1185">Reference proteome</keyword>
<name>A0A2S5RE38_9MOLU</name>